<dbReference type="STRING" id="436907.A7TT38"/>
<dbReference type="Proteomes" id="UP000000267">
    <property type="component" value="Unassembled WGS sequence"/>
</dbReference>
<gene>
    <name evidence="2" type="ORF">Kpol_269p8</name>
</gene>
<feature type="region of interest" description="Disordered" evidence="1">
    <location>
        <begin position="1"/>
        <end position="20"/>
    </location>
</feature>
<dbReference type="OMA" id="ALENMAH"/>
<dbReference type="GO" id="GO:0000329">
    <property type="term" value="C:fungal-type vacuole membrane"/>
    <property type="evidence" value="ECO:0007669"/>
    <property type="project" value="EnsemblFungi"/>
</dbReference>
<dbReference type="GO" id="GO:0042802">
    <property type="term" value="F:identical protein binding"/>
    <property type="evidence" value="ECO:0007669"/>
    <property type="project" value="EnsemblFungi"/>
</dbReference>
<dbReference type="FunCoup" id="A7TT38">
    <property type="interactions" value="59"/>
</dbReference>
<dbReference type="GO" id="GO:0042144">
    <property type="term" value="P:vacuole fusion, non-autophagic"/>
    <property type="evidence" value="ECO:0007669"/>
    <property type="project" value="EnsemblFungi"/>
</dbReference>
<feature type="region of interest" description="Disordered" evidence="1">
    <location>
        <begin position="42"/>
        <end position="69"/>
    </location>
</feature>
<dbReference type="GO" id="GO:0005543">
    <property type="term" value="F:phospholipid binding"/>
    <property type="evidence" value="ECO:0007669"/>
    <property type="project" value="EnsemblFungi"/>
</dbReference>
<dbReference type="PANTHER" id="PTHR38407">
    <property type="entry name" value="PROTEIN IVY1"/>
    <property type="match status" value="1"/>
</dbReference>
<feature type="compositionally biased region" description="Low complexity" evidence="1">
    <location>
        <begin position="54"/>
        <end position="69"/>
    </location>
</feature>
<evidence type="ECO:0008006" key="4">
    <source>
        <dbReference type="Google" id="ProtNLM"/>
    </source>
</evidence>
<feature type="compositionally biased region" description="Low complexity" evidence="1">
    <location>
        <begin position="347"/>
        <end position="357"/>
    </location>
</feature>
<feature type="region of interest" description="Disordered" evidence="1">
    <location>
        <begin position="344"/>
        <end position="450"/>
    </location>
</feature>
<dbReference type="PANTHER" id="PTHR38407:SF1">
    <property type="entry name" value="PROTEIN IVY1"/>
    <property type="match status" value="1"/>
</dbReference>
<evidence type="ECO:0000313" key="3">
    <source>
        <dbReference type="Proteomes" id="UP000000267"/>
    </source>
</evidence>
<dbReference type="GO" id="GO:0045121">
    <property type="term" value="C:membrane raft"/>
    <property type="evidence" value="ECO:0007669"/>
    <property type="project" value="EnsemblFungi"/>
</dbReference>
<proteinExistence type="predicted"/>
<name>A7TT38_VANPO</name>
<keyword evidence="3" id="KW-1185">Reference proteome</keyword>
<feature type="compositionally biased region" description="Low complexity" evidence="1">
    <location>
        <begin position="420"/>
        <end position="430"/>
    </location>
</feature>
<dbReference type="AlphaFoldDB" id="A7TT38"/>
<sequence>MTTKLQEEVENSVVNESSSNGRYAPHLSEFYSIVNKDNARADVNSGLDTRPSSNNTNGNGNGNYNNNVNHEMENESLDREVNVSSSSTDYSHRRTLSIKSGMSTISDLRTLVTKRDTDNTAMTIKELLKSSVQYSKSLSEVSERSSNFAHSLENLARLKGCNDDIAERMLSASGLFHLLANHQQIMSEIFSKLLAEDISKELDSFNFNSNCINNEFKAKCKEQALKLKLQEKHNIELSKRKVRNILSYRESLSNLQVQLDHLETLKHDFYQDSYLLVESTCEHILNKVASTVRAQVEISENIARKGWSGGGLDDLLMKADDPFHVEPDEFPAEVMTTHSNLVSPIVTNDTTSTNTTDYNQNRGEIITNKTDNKDNNNKSISLHSKNDNDNDDDDINNNNKISRNSTTESEDENEDENNSESDTNFDNSFSLPQTVTSNRRKSQLTESDEDNDNIIIDNMLSDMNLDETLRTKK</sequence>
<dbReference type="KEGG" id="vpo:Kpol_269p8"/>
<dbReference type="HOGENOM" id="CLU_034174_1_0_1"/>
<dbReference type="PhylomeDB" id="A7TT38"/>
<feature type="compositionally biased region" description="Low complexity" evidence="1">
    <location>
        <begin position="11"/>
        <end position="20"/>
    </location>
</feature>
<reference evidence="2 3" key="1">
    <citation type="journal article" date="2007" name="Proc. Natl. Acad. Sci. U.S.A.">
        <title>Independent sorting-out of thousands of duplicated gene pairs in two yeast species descended from a whole-genome duplication.</title>
        <authorList>
            <person name="Scannell D.R."/>
            <person name="Frank A.C."/>
            <person name="Conant G.C."/>
            <person name="Byrne K.P."/>
            <person name="Woolfit M."/>
            <person name="Wolfe K.H."/>
        </authorList>
    </citation>
    <scope>NUCLEOTIDE SEQUENCE [LARGE SCALE GENOMIC DNA]</scope>
    <source>
        <strain evidence="3">ATCC 22028 / DSM 70294 / BCRC 21397 / CBS 2163 / NBRC 10782 / NRRL Y-8283 / UCD 57-17</strain>
    </source>
</reference>
<dbReference type="OrthoDB" id="5594612at2759"/>
<feature type="compositionally biased region" description="Low complexity" evidence="1">
    <location>
        <begin position="396"/>
        <end position="407"/>
    </location>
</feature>
<dbReference type="RefSeq" id="XP_001642432.1">
    <property type="nucleotide sequence ID" value="XM_001642382.1"/>
</dbReference>
<dbReference type="EMBL" id="DS480540">
    <property type="protein sequence ID" value="EDO14574.1"/>
    <property type="molecule type" value="Genomic_DNA"/>
</dbReference>
<feature type="compositionally biased region" description="Acidic residues" evidence="1">
    <location>
        <begin position="408"/>
        <end position="419"/>
    </location>
</feature>
<evidence type="ECO:0000313" key="2">
    <source>
        <dbReference type="EMBL" id="EDO14574.1"/>
    </source>
</evidence>
<evidence type="ECO:0000256" key="1">
    <source>
        <dbReference type="SAM" id="MobiDB-lite"/>
    </source>
</evidence>
<dbReference type="GeneID" id="5542583"/>
<dbReference type="InParanoid" id="A7TT38"/>
<accession>A7TT38</accession>
<organism evidence="3">
    <name type="scientific">Vanderwaltozyma polyspora (strain ATCC 22028 / DSM 70294 / BCRC 21397 / CBS 2163 / NBRC 10782 / NRRL Y-8283 / UCD 57-17)</name>
    <name type="common">Kluyveromyces polysporus</name>
    <dbReference type="NCBI Taxonomy" id="436907"/>
    <lineage>
        <taxon>Eukaryota</taxon>
        <taxon>Fungi</taxon>
        <taxon>Dikarya</taxon>
        <taxon>Ascomycota</taxon>
        <taxon>Saccharomycotina</taxon>
        <taxon>Saccharomycetes</taxon>
        <taxon>Saccharomycetales</taxon>
        <taxon>Saccharomycetaceae</taxon>
        <taxon>Vanderwaltozyma</taxon>
    </lineage>
</organism>
<dbReference type="InterPro" id="IPR027267">
    <property type="entry name" value="AH/BAR_dom_sf"/>
</dbReference>
<protein>
    <recommendedName>
        <fullName evidence="4">Protein IVY1</fullName>
    </recommendedName>
</protein>
<dbReference type="eggNOG" id="ENOG502QTA6">
    <property type="taxonomic scope" value="Eukaryota"/>
</dbReference>
<dbReference type="Gene3D" id="1.20.1270.60">
    <property type="entry name" value="Arfaptin homology (AH) domain/BAR domain"/>
    <property type="match status" value="1"/>
</dbReference>
<dbReference type="InterPro" id="IPR037470">
    <property type="entry name" value="IVY1"/>
</dbReference>